<name>A0ABT9QJG5_9ACTN</name>
<dbReference type="RefSeq" id="WP_307563748.1">
    <property type="nucleotide sequence ID" value="NZ_JAUSQU010000001.1"/>
</dbReference>
<proteinExistence type="predicted"/>
<comment type="caution">
    <text evidence="2">The sequence shown here is derived from an EMBL/GenBank/DDBJ whole genome shotgun (WGS) entry which is preliminary data.</text>
</comment>
<dbReference type="Proteomes" id="UP001225356">
    <property type="component" value="Unassembled WGS sequence"/>
</dbReference>
<keyword evidence="3" id="KW-1185">Reference proteome</keyword>
<keyword evidence="1" id="KW-1133">Transmembrane helix</keyword>
<evidence type="ECO:0000256" key="1">
    <source>
        <dbReference type="SAM" id="Phobius"/>
    </source>
</evidence>
<evidence type="ECO:0000313" key="3">
    <source>
        <dbReference type="Proteomes" id="UP001225356"/>
    </source>
</evidence>
<gene>
    <name evidence="2" type="ORF">J2853_006108</name>
</gene>
<reference evidence="2 3" key="1">
    <citation type="submission" date="2023-07" db="EMBL/GenBank/DDBJ databases">
        <title>Sequencing the genomes of 1000 actinobacteria strains.</title>
        <authorList>
            <person name="Klenk H.-P."/>
        </authorList>
    </citation>
    <scope>NUCLEOTIDE SEQUENCE [LARGE SCALE GENOMIC DNA]</scope>
    <source>
        <strain evidence="2 3">DSM 46740</strain>
    </source>
</reference>
<protein>
    <submittedName>
        <fullName evidence="2">Uncharacterized protein</fullName>
    </submittedName>
</protein>
<keyword evidence="1" id="KW-0812">Transmembrane</keyword>
<keyword evidence="1" id="KW-0472">Membrane</keyword>
<organism evidence="2 3">
    <name type="scientific">Streptosporangium lutulentum</name>
    <dbReference type="NCBI Taxonomy" id="1461250"/>
    <lineage>
        <taxon>Bacteria</taxon>
        <taxon>Bacillati</taxon>
        <taxon>Actinomycetota</taxon>
        <taxon>Actinomycetes</taxon>
        <taxon>Streptosporangiales</taxon>
        <taxon>Streptosporangiaceae</taxon>
        <taxon>Streptosporangium</taxon>
    </lineage>
</organism>
<dbReference type="EMBL" id="JAUSQU010000001">
    <property type="protein sequence ID" value="MDP9846897.1"/>
    <property type="molecule type" value="Genomic_DNA"/>
</dbReference>
<feature type="transmembrane region" description="Helical" evidence="1">
    <location>
        <begin position="14"/>
        <end position="31"/>
    </location>
</feature>
<evidence type="ECO:0000313" key="2">
    <source>
        <dbReference type="EMBL" id="MDP9846897.1"/>
    </source>
</evidence>
<accession>A0ABT9QJG5</accession>
<sequence length="79" mass="9203">MAADEPSSKQSDFAWFWGKILLPIAGVFWINHGIRHLSEGDGWWSYLYGLLLLSLGGFAWWVWTKSVWPSVMKWWRTSG</sequence>
<feature type="transmembrane region" description="Helical" evidence="1">
    <location>
        <begin position="43"/>
        <end position="63"/>
    </location>
</feature>